<name>A0A2S8FFK6_9BACT</name>
<feature type="domain" description="DNA ligase D 3'-phosphoesterase" evidence="1">
    <location>
        <begin position="18"/>
        <end position="101"/>
    </location>
</feature>
<dbReference type="InterPro" id="IPR014144">
    <property type="entry name" value="LigD_PE_domain"/>
</dbReference>
<evidence type="ECO:0000259" key="1">
    <source>
        <dbReference type="Pfam" id="PF13298"/>
    </source>
</evidence>
<dbReference type="AlphaFoldDB" id="A0A2S8FFK6"/>
<reference evidence="2 3" key="1">
    <citation type="submission" date="2018-02" db="EMBL/GenBank/DDBJ databases">
        <title>Comparative genomes isolates from brazilian mangrove.</title>
        <authorList>
            <person name="Araujo J.E."/>
            <person name="Taketani R.G."/>
            <person name="Silva M.C.P."/>
            <person name="Loureco M.V."/>
            <person name="Andreote F.D."/>
        </authorList>
    </citation>
    <scope>NUCLEOTIDE SEQUENCE [LARGE SCALE GENOMIC DNA]</scope>
    <source>
        <strain evidence="2 3">Hex-1 MGV</strain>
    </source>
</reference>
<dbReference type="OrthoDB" id="288736at2"/>
<organism evidence="2 3">
    <name type="scientific">Blastopirellula marina</name>
    <dbReference type="NCBI Taxonomy" id="124"/>
    <lineage>
        <taxon>Bacteria</taxon>
        <taxon>Pseudomonadati</taxon>
        <taxon>Planctomycetota</taxon>
        <taxon>Planctomycetia</taxon>
        <taxon>Pirellulales</taxon>
        <taxon>Pirellulaceae</taxon>
        <taxon>Blastopirellula</taxon>
    </lineage>
</organism>
<accession>A0A2S8FFK6</accession>
<sequence length="123" mass="13913">MLRFVILHHRTPLQATKPDHYDLMLEEGDVLKTFTLWQLPDLKATVEAIPDFDHRRAYLDYEGPVSNNRGEVMQVESGTFVWKRRTANQIEIELSGKQLLGLLRLEIQGDSTAGASSDSATSD</sequence>
<dbReference type="Proteomes" id="UP000238322">
    <property type="component" value="Unassembled WGS sequence"/>
</dbReference>
<protein>
    <recommendedName>
        <fullName evidence="1">DNA ligase D 3'-phosphoesterase domain-containing protein</fullName>
    </recommendedName>
</protein>
<comment type="caution">
    <text evidence="2">The sequence shown here is derived from an EMBL/GenBank/DDBJ whole genome shotgun (WGS) entry which is preliminary data.</text>
</comment>
<evidence type="ECO:0000313" key="3">
    <source>
        <dbReference type="Proteomes" id="UP000238322"/>
    </source>
</evidence>
<dbReference type="Pfam" id="PF13298">
    <property type="entry name" value="LigD_N"/>
    <property type="match status" value="1"/>
</dbReference>
<dbReference type="RefSeq" id="WP_105332030.1">
    <property type="nucleotide sequence ID" value="NZ_PUHY01000013.1"/>
</dbReference>
<gene>
    <name evidence="2" type="ORF">C5Y83_22395</name>
</gene>
<evidence type="ECO:0000313" key="2">
    <source>
        <dbReference type="EMBL" id="PQO30955.1"/>
    </source>
</evidence>
<dbReference type="EMBL" id="PUHY01000013">
    <property type="protein sequence ID" value="PQO30955.1"/>
    <property type="molecule type" value="Genomic_DNA"/>
</dbReference>
<proteinExistence type="predicted"/>